<organism evidence="2 3">
    <name type="scientific">Geomonas limicola</name>
    <dbReference type="NCBI Taxonomy" id="2740186"/>
    <lineage>
        <taxon>Bacteria</taxon>
        <taxon>Pseudomonadati</taxon>
        <taxon>Thermodesulfobacteriota</taxon>
        <taxon>Desulfuromonadia</taxon>
        <taxon>Geobacterales</taxon>
        <taxon>Geobacteraceae</taxon>
        <taxon>Geomonas</taxon>
    </lineage>
</organism>
<accession>A0A6V8N687</accession>
<dbReference type="Proteomes" id="UP000587586">
    <property type="component" value="Unassembled WGS sequence"/>
</dbReference>
<evidence type="ECO:0000313" key="2">
    <source>
        <dbReference type="EMBL" id="GFO68078.1"/>
    </source>
</evidence>
<name>A0A6V8N687_9BACT</name>
<evidence type="ECO:0000256" key="1">
    <source>
        <dbReference type="SAM" id="MobiDB-lite"/>
    </source>
</evidence>
<comment type="caution">
    <text evidence="2">The sequence shown here is derived from an EMBL/GenBank/DDBJ whole genome shotgun (WGS) entry which is preliminary data.</text>
</comment>
<feature type="region of interest" description="Disordered" evidence="1">
    <location>
        <begin position="29"/>
        <end position="50"/>
    </location>
</feature>
<reference evidence="3" key="1">
    <citation type="submission" date="2020-06" db="EMBL/GenBank/DDBJ databases">
        <title>Draft genomic sequecing of Geomonas sp. Red745.</title>
        <authorList>
            <person name="Itoh H."/>
            <person name="Xu Z.X."/>
            <person name="Ushijima N."/>
            <person name="Masuda Y."/>
            <person name="Shiratori Y."/>
            <person name="Senoo K."/>
        </authorList>
    </citation>
    <scope>NUCLEOTIDE SEQUENCE [LARGE SCALE GENOMIC DNA]</scope>
    <source>
        <strain evidence="3">Red745</strain>
    </source>
</reference>
<protein>
    <submittedName>
        <fullName evidence="2">Uncharacterized protein</fullName>
    </submittedName>
</protein>
<proteinExistence type="predicted"/>
<evidence type="ECO:0000313" key="3">
    <source>
        <dbReference type="Proteomes" id="UP000587586"/>
    </source>
</evidence>
<sequence>MRHLPAIPLGKENPMEKPVKMRQFKKIEMAKPKETTGGCAPSSDPDAPPC</sequence>
<gene>
    <name evidence="2" type="ORF">GMLC_16570</name>
</gene>
<dbReference type="EMBL" id="BLXZ01000003">
    <property type="protein sequence ID" value="GFO68078.1"/>
    <property type="molecule type" value="Genomic_DNA"/>
</dbReference>
<dbReference type="AlphaFoldDB" id="A0A6V8N687"/>
<keyword evidence="3" id="KW-1185">Reference proteome</keyword>